<evidence type="ECO:0000313" key="3">
    <source>
        <dbReference type="EMBL" id="GLJ79715.1"/>
    </source>
</evidence>
<keyword evidence="2" id="KW-1133">Transmembrane helix</keyword>
<sequence>MRPDIQTTAPPRAATLMRMSTPSPSDDLPVRRIDRILAFMSLGLLVLAIVCFFSIIIGTATGLEQADFASGAWPTVSAIVWIAPPLAFALLLTVLIMTFIRRGRANKGR</sequence>
<evidence type="ECO:0000313" key="4">
    <source>
        <dbReference type="Proteomes" id="UP001142317"/>
    </source>
</evidence>
<dbReference type="EMBL" id="BSEO01000005">
    <property type="protein sequence ID" value="GLJ79715.1"/>
    <property type="molecule type" value="Genomic_DNA"/>
</dbReference>
<proteinExistence type="predicted"/>
<name>A0A9W6HFL1_9MICO</name>
<protein>
    <recommendedName>
        <fullName evidence="5">Multidrug ABC transporter ATPase</fullName>
    </recommendedName>
</protein>
<feature type="transmembrane region" description="Helical" evidence="2">
    <location>
        <begin position="78"/>
        <end position="100"/>
    </location>
</feature>
<evidence type="ECO:0000256" key="1">
    <source>
        <dbReference type="SAM" id="MobiDB-lite"/>
    </source>
</evidence>
<accession>A0A9W6HFL1</accession>
<comment type="caution">
    <text evidence="3">The sequence shown here is derived from an EMBL/GenBank/DDBJ whole genome shotgun (WGS) entry which is preliminary data.</text>
</comment>
<reference evidence="3" key="2">
    <citation type="submission" date="2023-01" db="EMBL/GenBank/DDBJ databases">
        <authorList>
            <person name="Sun Q."/>
            <person name="Evtushenko L."/>
        </authorList>
    </citation>
    <scope>NUCLEOTIDE SEQUENCE</scope>
    <source>
        <strain evidence="3">VKM Ac-1447</strain>
    </source>
</reference>
<keyword evidence="2" id="KW-0812">Transmembrane</keyword>
<dbReference type="AlphaFoldDB" id="A0A9W6HFL1"/>
<feature type="region of interest" description="Disordered" evidence="1">
    <location>
        <begin position="1"/>
        <end position="26"/>
    </location>
</feature>
<organism evidence="3 4">
    <name type="scientific">Microbacterium imperiale</name>
    <dbReference type="NCBI Taxonomy" id="33884"/>
    <lineage>
        <taxon>Bacteria</taxon>
        <taxon>Bacillati</taxon>
        <taxon>Actinomycetota</taxon>
        <taxon>Actinomycetes</taxon>
        <taxon>Micrococcales</taxon>
        <taxon>Microbacteriaceae</taxon>
        <taxon>Microbacterium</taxon>
    </lineage>
</organism>
<keyword evidence="2" id="KW-0472">Membrane</keyword>
<dbReference type="Proteomes" id="UP001142317">
    <property type="component" value="Unassembled WGS sequence"/>
</dbReference>
<keyword evidence="4" id="KW-1185">Reference proteome</keyword>
<gene>
    <name evidence="3" type="ORF">GCM10017586_13970</name>
</gene>
<evidence type="ECO:0000256" key="2">
    <source>
        <dbReference type="SAM" id="Phobius"/>
    </source>
</evidence>
<reference evidence="3" key="1">
    <citation type="journal article" date="2014" name="Int. J. Syst. Evol. Microbiol.">
        <title>Complete genome sequence of Corynebacterium casei LMG S-19264T (=DSM 44701T), isolated from a smear-ripened cheese.</title>
        <authorList>
            <consortium name="US DOE Joint Genome Institute (JGI-PGF)"/>
            <person name="Walter F."/>
            <person name="Albersmeier A."/>
            <person name="Kalinowski J."/>
            <person name="Ruckert C."/>
        </authorList>
    </citation>
    <scope>NUCLEOTIDE SEQUENCE</scope>
    <source>
        <strain evidence="3">VKM Ac-1447</strain>
    </source>
</reference>
<feature type="transmembrane region" description="Helical" evidence="2">
    <location>
        <begin position="36"/>
        <end position="58"/>
    </location>
</feature>
<evidence type="ECO:0008006" key="5">
    <source>
        <dbReference type="Google" id="ProtNLM"/>
    </source>
</evidence>